<dbReference type="PANTHER" id="PTHR30466:SF1">
    <property type="entry name" value="FMN REDUCTASE (NADH) RUTF"/>
    <property type="match status" value="1"/>
</dbReference>
<dbReference type="InterPro" id="IPR029058">
    <property type="entry name" value="AB_hydrolase_fold"/>
</dbReference>
<dbReference type="RefSeq" id="WP_184100211.1">
    <property type="nucleotide sequence ID" value="NZ_JACIJH010000013.1"/>
</dbReference>
<name>A0A7W9ERT3_9SPHN</name>
<protein>
    <submittedName>
        <fullName evidence="3">Flavin reductase (DIM6/NTAB) family NADH-FMN oxidoreductase RutF/pimeloyl-ACP methyl ester carboxylesterase</fullName>
    </submittedName>
</protein>
<dbReference type="Pfam" id="PF01613">
    <property type="entry name" value="Flavin_Reduct"/>
    <property type="match status" value="1"/>
</dbReference>
<evidence type="ECO:0000313" key="3">
    <source>
        <dbReference type="EMBL" id="MBB5707909.1"/>
    </source>
</evidence>
<evidence type="ECO:0000259" key="2">
    <source>
        <dbReference type="SMART" id="SM00903"/>
    </source>
</evidence>
<evidence type="ECO:0000256" key="1">
    <source>
        <dbReference type="ARBA" id="ARBA00023002"/>
    </source>
</evidence>
<sequence>MSIVQYRGFAGVRLEAEVGGTDDDPAVLLIHGAGQTRAVWAGVADALVQAGRRVISLDMRGHGGSEWPADGRYDVEALVEDLRAVLAQLGSRPMVVAATLGGWIAGAALARDAALLASGLVLIDLPLRVDAAAAAHVDERLHEAGLLAPGQAQWDARLRDAFDPGEMAARFADVAANIMLPTLYVRGAMSELVSPDDAAAFVGSLPDGELVEVEDLALVVTDDCNDALGAHLIDFLERRAPRGMPEYRAGSDARTFRDALGCFATGVTVVTAVCPDGTPVGLTANSFTSVSLDPPLLLVCVANSAGTGAVLCEAERFAVNVLQIGQQPASNRFAGRGEDRFATTPWEIGEFGTPVLHGSLSSFECAREAVHPGGDHFILVGRVLKAIFEPRRDPLLYFRGKYRKLHFA</sequence>
<dbReference type="SUPFAM" id="SSF50475">
    <property type="entry name" value="FMN-binding split barrel"/>
    <property type="match status" value="1"/>
</dbReference>
<proteinExistence type="predicted"/>
<dbReference type="SMART" id="SM00903">
    <property type="entry name" value="Flavin_Reduct"/>
    <property type="match status" value="1"/>
</dbReference>
<reference evidence="3 4" key="1">
    <citation type="submission" date="2020-08" db="EMBL/GenBank/DDBJ databases">
        <title>Genomic Encyclopedia of Type Strains, Phase IV (KMG-IV): sequencing the most valuable type-strain genomes for metagenomic binning, comparative biology and taxonomic classification.</title>
        <authorList>
            <person name="Goeker M."/>
        </authorList>
    </citation>
    <scope>NUCLEOTIDE SEQUENCE [LARGE SCALE GENOMIC DNA]</scope>
    <source>
        <strain evidence="3 4">DSM 27163</strain>
    </source>
</reference>
<keyword evidence="1" id="KW-0560">Oxidoreductase</keyword>
<dbReference type="Proteomes" id="UP000537161">
    <property type="component" value="Unassembled WGS sequence"/>
</dbReference>
<dbReference type="SUPFAM" id="SSF53474">
    <property type="entry name" value="alpha/beta-Hydrolases"/>
    <property type="match status" value="1"/>
</dbReference>
<dbReference type="GO" id="GO:0042602">
    <property type="term" value="F:riboflavin reductase (NADPH) activity"/>
    <property type="evidence" value="ECO:0007669"/>
    <property type="project" value="TreeGrafter"/>
</dbReference>
<gene>
    <name evidence="3" type="ORF">FHR21_003279</name>
</gene>
<dbReference type="AlphaFoldDB" id="A0A7W9ERT3"/>
<dbReference type="PANTHER" id="PTHR30466">
    <property type="entry name" value="FLAVIN REDUCTASE"/>
    <property type="match status" value="1"/>
</dbReference>
<dbReference type="InterPro" id="IPR012349">
    <property type="entry name" value="Split_barrel_FMN-bd"/>
</dbReference>
<accession>A0A7W9ERT3</accession>
<dbReference type="Gene3D" id="2.30.110.10">
    <property type="entry name" value="Electron Transport, Fmn-binding Protein, Chain A"/>
    <property type="match status" value="1"/>
</dbReference>
<dbReference type="Gene3D" id="3.40.50.1820">
    <property type="entry name" value="alpha/beta hydrolase"/>
    <property type="match status" value="1"/>
</dbReference>
<keyword evidence="4" id="KW-1185">Reference proteome</keyword>
<dbReference type="GO" id="GO:0006208">
    <property type="term" value="P:pyrimidine nucleobase catabolic process"/>
    <property type="evidence" value="ECO:0007669"/>
    <property type="project" value="TreeGrafter"/>
</dbReference>
<evidence type="ECO:0000313" key="4">
    <source>
        <dbReference type="Proteomes" id="UP000537161"/>
    </source>
</evidence>
<dbReference type="InterPro" id="IPR050268">
    <property type="entry name" value="NADH-dep_flavin_reductase"/>
</dbReference>
<dbReference type="EMBL" id="JACIJH010000013">
    <property type="protein sequence ID" value="MBB5707909.1"/>
    <property type="molecule type" value="Genomic_DNA"/>
</dbReference>
<dbReference type="InterPro" id="IPR002563">
    <property type="entry name" value="Flavin_Rdtase-like_dom"/>
</dbReference>
<comment type="caution">
    <text evidence="3">The sequence shown here is derived from an EMBL/GenBank/DDBJ whole genome shotgun (WGS) entry which is preliminary data.</text>
</comment>
<feature type="domain" description="Flavin reductase like" evidence="2">
    <location>
        <begin position="260"/>
        <end position="404"/>
    </location>
</feature>
<dbReference type="InterPro" id="IPR000073">
    <property type="entry name" value="AB_hydrolase_1"/>
</dbReference>
<dbReference type="GO" id="GO:0010181">
    <property type="term" value="F:FMN binding"/>
    <property type="evidence" value="ECO:0007669"/>
    <property type="project" value="InterPro"/>
</dbReference>
<dbReference type="Pfam" id="PF00561">
    <property type="entry name" value="Abhydrolase_1"/>
    <property type="match status" value="1"/>
</dbReference>
<organism evidence="3 4">
    <name type="scientific">Sphingopyxis panaciterrulae</name>
    <dbReference type="NCBI Taxonomy" id="462372"/>
    <lineage>
        <taxon>Bacteria</taxon>
        <taxon>Pseudomonadati</taxon>
        <taxon>Pseudomonadota</taxon>
        <taxon>Alphaproteobacteria</taxon>
        <taxon>Sphingomonadales</taxon>
        <taxon>Sphingomonadaceae</taxon>
        <taxon>Sphingopyxis</taxon>
    </lineage>
</organism>